<organism evidence="1 2">
    <name type="scientific">Flavobacterium zepuense</name>
    <dbReference type="NCBI Taxonomy" id="2593302"/>
    <lineage>
        <taxon>Bacteria</taxon>
        <taxon>Pseudomonadati</taxon>
        <taxon>Bacteroidota</taxon>
        <taxon>Flavobacteriia</taxon>
        <taxon>Flavobacteriales</taxon>
        <taxon>Flavobacteriaceae</taxon>
        <taxon>Flavobacterium</taxon>
    </lineage>
</organism>
<proteinExistence type="predicted"/>
<evidence type="ECO:0000313" key="2">
    <source>
        <dbReference type="Proteomes" id="UP000320643"/>
    </source>
</evidence>
<reference evidence="1 2" key="1">
    <citation type="submission" date="2019-07" db="EMBL/GenBank/DDBJ databases">
        <title>Flavobacterium sp. nov., isolated from glacier ice.</title>
        <authorList>
            <person name="Liu Q."/>
            <person name="Xin Y.-H."/>
        </authorList>
    </citation>
    <scope>NUCLEOTIDE SEQUENCE [LARGE SCALE GENOMIC DNA]</scope>
    <source>
        <strain evidence="1 2">ZT4R6</strain>
    </source>
</reference>
<dbReference type="Proteomes" id="UP000320643">
    <property type="component" value="Unassembled WGS sequence"/>
</dbReference>
<sequence>MNKPYKVTYKTYLNDRLKQVSLHGQQTYPLYVQLTYERKTIFFKSYYFELFSKPRYFLSVAGLSKGPSLEEITTKENAAIDFIISKYKDDFSIELFKEKYAYYSKDLCDETEGGFIDYLQVFFKDEGMPTFAVAISQGAKLRVAYDVVQDMKRALTKPLYDKLVQNSLYYAPPYLPLYGFMKETKSWPMLCLTVMEWEDKKTNALFEKYLKKHYPSINSCKVMDEVEKWLQNNPTKTL</sequence>
<name>A0A552UZF3_9FLAO</name>
<gene>
    <name evidence="1" type="ORF">FMM05_13175</name>
</gene>
<evidence type="ECO:0000313" key="1">
    <source>
        <dbReference type="EMBL" id="TRW23607.1"/>
    </source>
</evidence>
<accession>A0A552UZF3</accession>
<keyword evidence="2" id="KW-1185">Reference proteome</keyword>
<dbReference type="OrthoDB" id="648314at2"/>
<dbReference type="RefSeq" id="WP_143373864.1">
    <property type="nucleotide sequence ID" value="NZ_VJVZ01000008.1"/>
</dbReference>
<comment type="caution">
    <text evidence="1">The sequence shown here is derived from an EMBL/GenBank/DDBJ whole genome shotgun (WGS) entry which is preliminary data.</text>
</comment>
<dbReference type="AlphaFoldDB" id="A0A552UZF3"/>
<protein>
    <submittedName>
        <fullName evidence="1">Uncharacterized protein</fullName>
    </submittedName>
</protein>
<dbReference type="EMBL" id="VJVZ01000008">
    <property type="protein sequence ID" value="TRW23607.1"/>
    <property type="molecule type" value="Genomic_DNA"/>
</dbReference>